<accession>A0A1Z2XJH1</accession>
<keyword evidence="2" id="KW-0067">ATP-binding</keyword>
<dbReference type="InterPro" id="IPR002078">
    <property type="entry name" value="Sigma_54_int"/>
</dbReference>
<dbReference type="GO" id="GO:0043565">
    <property type="term" value="F:sequence-specific DNA binding"/>
    <property type="evidence" value="ECO:0007669"/>
    <property type="project" value="InterPro"/>
</dbReference>
<dbReference type="STRING" id="1796646.A4V02_06120"/>
<sequence length="445" mass="50219">MDEFLITTQNSLMNIDNDPPSSRRLLIYSSRIEDGKKLEEVFSKTGTKVQTTNSVSDAKRILERNDFSMLVVAVADKDCDGMKLLEWTNDTILGIKKVGIAKNQCVELYNKVYKLGADHLFYFDSLVIDKLTLAIEELHKNGKRWFERKSGGFQGCSKRIIAECSSDATLLLAGPHGVGKSAIARLIHDNSPRRSEPFIVAECAHYMSAAETMDIFRGKELGIKHPLYRNQQGLLAQANRGTLFIHEVCHLPIHVQEVLATVIQRGVFTPQNLTKEVKFSGRIIFSTNVDLAEKVRAGEFSEALYHCIHSNVLRVPPLSDCLDDVIPLAECFIKQYCAENGLSVPRLTKGAINKLNNHIWVSNVRELYSTIVRACSEYRGDTIGKDDITLYETEKEVSHHSRRYRVTKALQHTKGNKAQAAKLLEINRTTLYAWMKAEGISKDYR</sequence>
<reference evidence="7" key="1">
    <citation type="submission" date="2016-04" db="EMBL/GenBank/DDBJ databases">
        <title>Complete Genome Sequences of Twelve Strains of a Stable Defined Moderately Diverse Mouse Microbiota 2 (sDMDMm2).</title>
        <authorList>
            <person name="Uchimura Y."/>
            <person name="Wyss M."/>
            <person name="Brugiroux S."/>
            <person name="Limenitakis J.P."/>
            <person name="Stecher B."/>
            <person name="McCoy K.D."/>
            <person name="Macpherson A.J."/>
        </authorList>
    </citation>
    <scope>NUCLEOTIDE SEQUENCE [LARGE SCALE GENOMIC DNA]</scope>
    <source>
        <strain evidence="7">YL27</strain>
    </source>
</reference>
<dbReference type="Pfam" id="PF25601">
    <property type="entry name" value="AAA_lid_14"/>
    <property type="match status" value="1"/>
</dbReference>
<dbReference type="GO" id="GO:0005524">
    <property type="term" value="F:ATP binding"/>
    <property type="evidence" value="ECO:0007669"/>
    <property type="project" value="UniProtKB-KW"/>
</dbReference>
<dbReference type="RefSeq" id="WP_068960676.1">
    <property type="nucleotide sequence ID" value="NZ_CP015402.2"/>
</dbReference>
<gene>
    <name evidence="6" type="ORF">A4V02_06120</name>
</gene>
<dbReference type="KEGG" id="pary:A4V02_06120"/>
<dbReference type="Gene3D" id="1.10.8.60">
    <property type="match status" value="1"/>
</dbReference>
<dbReference type="GeneID" id="65536426"/>
<dbReference type="AlphaFoldDB" id="A0A1B1S960"/>
<dbReference type="Gene3D" id="1.10.10.60">
    <property type="entry name" value="Homeodomain-like"/>
    <property type="match status" value="1"/>
</dbReference>
<evidence type="ECO:0000256" key="1">
    <source>
        <dbReference type="ARBA" id="ARBA00022741"/>
    </source>
</evidence>
<keyword evidence="3" id="KW-0805">Transcription regulation</keyword>
<dbReference type="Proteomes" id="UP000186351">
    <property type="component" value="Chromosome"/>
</dbReference>
<dbReference type="Gene3D" id="3.40.50.300">
    <property type="entry name" value="P-loop containing nucleotide triphosphate hydrolases"/>
    <property type="match status" value="1"/>
</dbReference>
<dbReference type="Pfam" id="PF00158">
    <property type="entry name" value="Sigma54_activat"/>
    <property type="match status" value="1"/>
</dbReference>
<dbReference type="PRINTS" id="PR01590">
    <property type="entry name" value="HTHFIS"/>
</dbReference>
<evidence type="ECO:0000256" key="3">
    <source>
        <dbReference type="ARBA" id="ARBA00023015"/>
    </source>
</evidence>
<dbReference type="OrthoDB" id="1095094at2"/>
<keyword evidence="4" id="KW-0804">Transcription</keyword>
<dbReference type="InterPro" id="IPR002197">
    <property type="entry name" value="HTH_Fis"/>
</dbReference>
<keyword evidence="1" id="KW-0547">Nucleotide-binding</keyword>
<accession>A0A1B1S960</accession>
<proteinExistence type="predicted"/>
<dbReference type="PANTHER" id="PTHR32071">
    <property type="entry name" value="TRANSCRIPTIONAL REGULATORY PROTEIN"/>
    <property type="match status" value="1"/>
</dbReference>
<keyword evidence="7" id="KW-1185">Reference proteome</keyword>
<organism evidence="6 7">
    <name type="scientific">Muribaculum intestinale</name>
    <dbReference type="NCBI Taxonomy" id="1796646"/>
    <lineage>
        <taxon>Bacteria</taxon>
        <taxon>Pseudomonadati</taxon>
        <taxon>Bacteroidota</taxon>
        <taxon>Bacteroidia</taxon>
        <taxon>Bacteroidales</taxon>
        <taxon>Muribaculaceae</taxon>
        <taxon>Muribaculum</taxon>
    </lineage>
</organism>
<dbReference type="InterPro" id="IPR058031">
    <property type="entry name" value="AAA_lid_NorR"/>
</dbReference>
<dbReference type="PROSITE" id="PS50045">
    <property type="entry name" value="SIGMA54_INTERACT_4"/>
    <property type="match status" value="1"/>
</dbReference>
<evidence type="ECO:0000313" key="6">
    <source>
        <dbReference type="EMBL" id="ANU63338.1"/>
    </source>
</evidence>
<dbReference type="SUPFAM" id="SSF46689">
    <property type="entry name" value="Homeodomain-like"/>
    <property type="match status" value="1"/>
</dbReference>
<dbReference type="GO" id="GO:0006355">
    <property type="term" value="P:regulation of DNA-templated transcription"/>
    <property type="evidence" value="ECO:0007669"/>
    <property type="project" value="InterPro"/>
</dbReference>
<dbReference type="EMBL" id="CP015402">
    <property type="protein sequence ID" value="ANU63338.1"/>
    <property type="molecule type" value="Genomic_DNA"/>
</dbReference>
<evidence type="ECO:0000259" key="5">
    <source>
        <dbReference type="PROSITE" id="PS50045"/>
    </source>
</evidence>
<dbReference type="CDD" id="cd00009">
    <property type="entry name" value="AAA"/>
    <property type="match status" value="1"/>
</dbReference>
<evidence type="ECO:0000313" key="7">
    <source>
        <dbReference type="Proteomes" id="UP000186351"/>
    </source>
</evidence>
<dbReference type="SUPFAM" id="SSF52540">
    <property type="entry name" value="P-loop containing nucleoside triphosphate hydrolases"/>
    <property type="match status" value="1"/>
</dbReference>
<dbReference type="InterPro" id="IPR009057">
    <property type="entry name" value="Homeodomain-like_sf"/>
</dbReference>
<evidence type="ECO:0000256" key="4">
    <source>
        <dbReference type="ARBA" id="ARBA00023163"/>
    </source>
</evidence>
<dbReference type="Pfam" id="PF02954">
    <property type="entry name" value="HTH_8"/>
    <property type="match status" value="1"/>
</dbReference>
<evidence type="ECO:0000256" key="2">
    <source>
        <dbReference type="ARBA" id="ARBA00022840"/>
    </source>
</evidence>
<feature type="domain" description="Sigma-54 factor interaction" evidence="5">
    <location>
        <begin position="161"/>
        <end position="376"/>
    </location>
</feature>
<name>A0A1B1S960_9BACT</name>
<protein>
    <recommendedName>
        <fullName evidence="5">Sigma-54 factor interaction domain-containing protein</fullName>
    </recommendedName>
</protein>
<dbReference type="InterPro" id="IPR027417">
    <property type="entry name" value="P-loop_NTPase"/>
</dbReference>